<dbReference type="Proteomes" id="UP001231124">
    <property type="component" value="Unassembled WGS sequence"/>
</dbReference>
<evidence type="ECO:0008006" key="3">
    <source>
        <dbReference type="Google" id="ProtNLM"/>
    </source>
</evidence>
<protein>
    <recommendedName>
        <fullName evidence="3">Transposase</fullName>
    </recommendedName>
</protein>
<evidence type="ECO:0000313" key="2">
    <source>
        <dbReference type="Proteomes" id="UP001231124"/>
    </source>
</evidence>
<evidence type="ECO:0000313" key="1">
    <source>
        <dbReference type="EMBL" id="MDQ0447036.1"/>
    </source>
</evidence>
<comment type="caution">
    <text evidence="1">The sequence shown here is derived from an EMBL/GenBank/DDBJ whole genome shotgun (WGS) entry which is preliminary data.</text>
</comment>
<organism evidence="1 2">
    <name type="scientific">Methylobacterium aerolatum</name>
    <dbReference type="NCBI Taxonomy" id="418708"/>
    <lineage>
        <taxon>Bacteria</taxon>
        <taxon>Pseudomonadati</taxon>
        <taxon>Pseudomonadota</taxon>
        <taxon>Alphaproteobacteria</taxon>
        <taxon>Hyphomicrobiales</taxon>
        <taxon>Methylobacteriaceae</taxon>
        <taxon>Methylobacterium</taxon>
    </lineage>
</organism>
<gene>
    <name evidence="1" type="ORF">QO012_001527</name>
</gene>
<accession>A0ABU0HXK2</accession>
<dbReference type="EMBL" id="JAUSVP010000003">
    <property type="protein sequence ID" value="MDQ0447036.1"/>
    <property type="molecule type" value="Genomic_DNA"/>
</dbReference>
<reference evidence="1 2" key="1">
    <citation type="submission" date="2023-07" db="EMBL/GenBank/DDBJ databases">
        <title>Genomic Encyclopedia of Type Strains, Phase IV (KMG-IV): sequencing the most valuable type-strain genomes for metagenomic binning, comparative biology and taxonomic classification.</title>
        <authorList>
            <person name="Goeker M."/>
        </authorList>
    </citation>
    <scope>NUCLEOTIDE SEQUENCE [LARGE SCALE GENOMIC DNA]</scope>
    <source>
        <strain evidence="1 2">DSM 19013</strain>
    </source>
</reference>
<keyword evidence="2" id="KW-1185">Reference proteome</keyword>
<dbReference type="RefSeq" id="WP_238206773.1">
    <property type="nucleotide sequence ID" value="NZ_BPQE01000028.1"/>
</dbReference>
<sequence length="48" mass="5610">MLKMVSVFGTKEARAINRLLSSTEALRARKQANYETRKRMILATLRER</sequence>
<name>A0ABU0HXK2_9HYPH</name>
<proteinExistence type="predicted"/>